<proteinExistence type="predicted"/>
<accession>A0A4S8I8D7</accession>
<keyword evidence="3" id="KW-1185">Reference proteome</keyword>
<evidence type="ECO:0000256" key="1">
    <source>
        <dbReference type="SAM" id="MobiDB-lite"/>
    </source>
</evidence>
<dbReference type="AlphaFoldDB" id="A0A4S8I8D7"/>
<sequence length="138" mass="15219">MEETLMRSSKIGWFHGEVLLLEPTEHFLTNTTADSIALAAASRSHLAIFIMLISGFEKSWMDLYAVSTAEEKRLGVNSMEKKLFSSSEASDSLGSRPLCLSYRRMRLPSLGARLIGTSSVRTSQKPSPDFGSIHPVDP</sequence>
<protein>
    <submittedName>
        <fullName evidence="2">Uncharacterized protein</fullName>
    </submittedName>
</protein>
<reference evidence="2 3" key="1">
    <citation type="journal article" date="2019" name="Nat. Plants">
        <title>Genome sequencing of Musa balbisiana reveals subgenome evolution and function divergence in polyploid bananas.</title>
        <authorList>
            <person name="Yao X."/>
        </authorList>
    </citation>
    <scope>NUCLEOTIDE SEQUENCE [LARGE SCALE GENOMIC DNA]</scope>
    <source>
        <strain evidence="3">cv. DH-PKW</strain>
        <tissue evidence="2">Leaves</tissue>
    </source>
</reference>
<comment type="caution">
    <text evidence="2">The sequence shown here is derived from an EMBL/GenBank/DDBJ whole genome shotgun (WGS) entry which is preliminary data.</text>
</comment>
<gene>
    <name evidence="2" type="ORF">C4D60_Mb02t01600</name>
</gene>
<feature type="region of interest" description="Disordered" evidence="1">
    <location>
        <begin position="118"/>
        <end position="138"/>
    </location>
</feature>
<evidence type="ECO:0000313" key="3">
    <source>
        <dbReference type="Proteomes" id="UP000317650"/>
    </source>
</evidence>
<name>A0A4S8I8D7_MUSBA</name>
<organism evidence="2 3">
    <name type="scientific">Musa balbisiana</name>
    <name type="common">Banana</name>
    <dbReference type="NCBI Taxonomy" id="52838"/>
    <lineage>
        <taxon>Eukaryota</taxon>
        <taxon>Viridiplantae</taxon>
        <taxon>Streptophyta</taxon>
        <taxon>Embryophyta</taxon>
        <taxon>Tracheophyta</taxon>
        <taxon>Spermatophyta</taxon>
        <taxon>Magnoliopsida</taxon>
        <taxon>Liliopsida</taxon>
        <taxon>Zingiberales</taxon>
        <taxon>Musaceae</taxon>
        <taxon>Musa</taxon>
    </lineage>
</organism>
<dbReference type="Proteomes" id="UP000317650">
    <property type="component" value="Chromosome 2"/>
</dbReference>
<dbReference type="EMBL" id="PYDT01000011">
    <property type="protein sequence ID" value="THU43889.1"/>
    <property type="molecule type" value="Genomic_DNA"/>
</dbReference>
<evidence type="ECO:0000313" key="2">
    <source>
        <dbReference type="EMBL" id="THU43889.1"/>
    </source>
</evidence>